<organism evidence="1 2">
    <name type="scientific">Camellia lanceoleosa</name>
    <dbReference type="NCBI Taxonomy" id="1840588"/>
    <lineage>
        <taxon>Eukaryota</taxon>
        <taxon>Viridiplantae</taxon>
        <taxon>Streptophyta</taxon>
        <taxon>Embryophyta</taxon>
        <taxon>Tracheophyta</taxon>
        <taxon>Spermatophyta</taxon>
        <taxon>Magnoliopsida</taxon>
        <taxon>eudicotyledons</taxon>
        <taxon>Gunneridae</taxon>
        <taxon>Pentapetalae</taxon>
        <taxon>asterids</taxon>
        <taxon>Ericales</taxon>
        <taxon>Theaceae</taxon>
        <taxon>Camellia</taxon>
    </lineage>
</organism>
<keyword evidence="2" id="KW-1185">Reference proteome</keyword>
<dbReference type="EMBL" id="CM045767">
    <property type="protein sequence ID" value="KAI7998927.1"/>
    <property type="molecule type" value="Genomic_DNA"/>
</dbReference>
<gene>
    <name evidence="1" type="ORF">LOK49_LG10G01115</name>
</gene>
<sequence>MHLLITLFSSLNKNFQASFASLNLTIIEKGKNRKREEIRSVGSFNTPSTMTTTTTTTTTKATFSPPETAVVRSPWHSPLPYLFGGLAAMLGLITFALIILACSYWKHTGRSENGEEEGSGDTDLEKAGDSGKVLPVFEEKIFVIMAGNLKPTFLATPMSSSSSSSSSSCSRASSFGVDVKTKKEERDEAQVIEKPKQQMGHDDHTETATTTIHGATESQENPENQV</sequence>
<evidence type="ECO:0000313" key="1">
    <source>
        <dbReference type="EMBL" id="KAI7998927.1"/>
    </source>
</evidence>
<dbReference type="Proteomes" id="UP001060215">
    <property type="component" value="Chromosome 10"/>
</dbReference>
<reference evidence="1 2" key="1">
    <citation type="journal article" date="2022" name="Plant J.">
        <title>Chromosome-level genome of Camellia lanceoleosa provides a valuable resource for understanding genome evolution and self-incompatibility.</title>
        <authorList>
            <person name="Gong W."/>
            <person name="Xiao S."/>
            <person name="Wang L."/>
            <person name="Liao Z."/>
            <person name="Chang Y."/>
            <person name="Mo W."/>
            <person name="Hu G."/>
            <person name="Li W."/>
            <person name="Zhao G."/>
            <person name="Zhu H."/>
            <person name="Hu X."/>
            <person name="Ji K."/>
            <person name="Xiang X."/>
            <person name="Song Q."/>
            <person name="Yuan D."/>
            <person name="Jin S."/>
            <person name="Zhang L."/>
        </authorList>
    </citation>
    <scope>NUCLEOTIDE SEQUENCE [LARGE SCALE GENOMIC DNA]</scope>
    <source>
        <strain evidence="1">SQ_2022a</strain>
    </source>
</reference>
<proteinExistence type="predicted"/>
<accession>A0ACC0GEP4</accession>
<evidence type="ECO:0000313" key="2">
    <source>
        <dbReference type="Proteomes" id="UP001060215"/>
    </source>
</evidence>
<name>A0ACC0GEP4_9ERIC</name>
<comment type="caution">
    <text evidence="1">The sequence shown here is derived from an EMBL/GenBank/DDBJ whole genome shotgun (WGS) entry which is preliminary data.</text>
</comment>
<protein>
    <submittedName>
        <fullName evidence="1">Protein GLUTAMINE DUMPER 3</fullName>
    </submittedName>
</protein>